<keyword evidence="3" id="KW-0812">Transmembrane</keyword>
<keyword evidence="3" id="KW-0472">Membrane</keyword>
<dbReference type="AlphaFoldDB" id="A0A6A6IF23"/>
<dbReference type="EMBL" id="ML987196">
    <property type="protein sequence ID" value="KAF2248502.1"/>
    <property type="molecule type" value="Genomic_DNA"/>
</dbReference>
<organism evidence="4 5">
    <name type="scientific">Trematosphaeria pertusa</name>
    <dbReference type="NCBI Taxonomy" id="390896"/>
    <lineage>
        <taxon>Eukaryota</taxon>
        <taxon>Fungi</taxon>
        <taxon>Dikarya</taxon>
        <taxon>Ascomycota</taxon>
        <taxon>Pezizomycotina</taxon>
        <taxon>Dothideomycetes</taxon>
        <taxon>Pleosporomycetidae</taxon>
        <taxon>Pleosporales</taxon>
        <taxon>Massarineae</taxon>
        <taxon>Trematosphaeriaceae</taxon>
        <taxon>Trematosphaeria</taxon>
    </lineage>
</organism>
<dbReference type="OrthoDB" id="546893at2759"/>
<evidence type="ECO:0000256" key="1">
    <source>
        <dbReference type="ARBA" id="ARBA00004429"/>
    </source>
</evidence>
<keyword evidence="3" id="KW-1133">Transmembrane helix</keyword>
<name>A0A6A6IF23_9PLEO</name>
<evidence type="ECO:0000256" key="3">
    <source>
        <dbReference type="SAM" id="Phobius"/>
    </source>
</evidence>
<gene>
    <name evidence="4" type="ORF">BU26DRAFT_565893</name>
</gene>
<dbReference type="PANTHER" id="PTHR43702:SF5">
    <property type="entry name" value="MAJOR FACILITATOR SUPERFAMILY (MFS) PROFILE DOMAIN-CONTAINING PROTEIN"/>
    <property type="match status" value="1"/>
</dbReference>
<dbReference type="Proteomes" id="UP000800094">
    <property type="component" value="Unassembled WGS sequence"/>
</dbReference>
<dbReference type="PANTHER" id="PTHR43702">
    <property type="entry name" value="L-FUCOSE-PROTON SYMPORTER"/>
    <property type="match status" value="1"/>
</dbReference>
<accession>A0A6A6IF23</accession>
<sequence length="135" mass="15200">MGSFTPDPRHINTPTAPLLTSRVFFAKTVDGKAGLKNVQWVYLSVACFVALLIILFFFAPMPKITDADINLQEADTGSKDVGSFSEQYHLFLRVWSQFCYVSAQVAVAGFFINFCVESGYEKAFSYMNVWRSMLI</sequence>
<reference evidence="4" key="1">
    <citation type="journal article" date="2020" name="Stud. Mycol.">
        <title>101 Dothideomycetes genomes: a test case for predicting lifestyles and emergence of pathogens.</title>
        <authorList>
            <person name="Haridas S."/>
            <person name="Albert R."/>
            <person name="Binder M."/>
            <person name="Bloem J."/>
            <person name="Labutti K."/>
            <person name="Salamov A."/>
            <person name="Andreopoulos B."/>
            <person name="Baker S."/>
            <person name="Barry K."/>
            <person name="Bills G."/>
            <person name="Bluhm B."/>
            <person name="Cannon C."/>
            <person name="Castanera R."/>
            <person name="Culley D."/>
            <person name="Daum C."/>
            <person name="Ezra D."/>
            <person name="Gonzalez J."/>
            <person name="Henrissat B."/>
            <person name="Kuo A."/>
            <person name="Liang C."/>
            <person name="Lipzen A."/>
            <person name="Lutzoni F."/>
            <person name="Magnuson J."/>
            <person name="Mondo S."/>
            <person name="Nolan M."/>
            <person name="Ohm R."/>
            <person name="Pangilinan J."/>
            <person name="Park H.-J."/>
            <person name="Ramirez L."/>
            <person name="Alfaro M."/>
            <person name="Sun H."/>
            <person name="Tritt A."/>
            <person name="Yoshinaga Y."/>
            <person name="Zwiers L.-H."/>
            <person name="Turgeon B."/>
            <person name="Goodwin S."/>
            <person name="Spatafora J."/>
            <person name="Crous P."/>
            <person name="Grigoriev I."/>
        </authorList>
    </citation>
    <scope>NUCLEOTIDE SEQUENCE</scope>
    <source>
        <strain evidence="4">CBS 122368</strain>
    </source>
</reference>
<comment type="subcellular location">
    <subcellularLocation>
        <location evidence="1">Cell inner membrane</location>
        <topology evidence="1">Multi-pass membrane protein</topology>
    </subcellularLocation>
</comment>
<evidence type="ECO:0000313" key="4">
    <source>
        <dbReference type="EMBL" id="KAF2248502.1"/>
    </source>
</evidence>
<keyword evidence="5" id="KW-1185">Reference proteome</keyword>
<dbReference type="Gene3D" id="1.20.1250.20">
    <property type="entry name" value="MFS general substrate transporter like domains"/>
    <property type="match status" value="1"/>
</dbReference>
<dbReference type="InterPro" id="IPR036259">
    <property type="entry name" value="MFS_trans_sf"/>
</dbReference>
<proteinExistence type="predicted"/>
<feature type="transmembrane region" description="Helical" evidence="3">
    <location>
        <begin position="40"/>
        <end position="59"/>
    </location>
</feature>
<dbReference type="InterPro" id="IPR050375">
    <property type="entry name" value="MFS_TsgA-like"/>
</dbReference>
<protein>
    <submittedName>
        <fullName evidence="4">Uncharacterized protein</fullName>
    </submittedName>
</protein>
<keyword evidence="2" id="KW-1003">Cell membrane</keyword>
<evidence type="ECO:0000313" key="5">
    <source>
        <dbReference type="Proteomes" id="UP000800094"/>
    </source>
</evidence>
<dbReference type="GeneID" id="54586777"/>
<dbReference type="GO" id="GO:0005886">
    <property type="term" value="C:plasma membrane"/>
    <property type="evidence" value="ECO:0007669"/>
    <property type="project" value="UniProtKB-SubCell"/>
</dbReference>
<evidence type="ECO:0000256" key="2">
    <source>
        <dbReference type="ARBA" id="ARBA00022475"/>
    </source>
</evidence>
<dbReference type="RefSeq" id="XP_033683506.1">
    <property type="nucleotide sequence ID" value="XM_033833447.1"/>
</dbReference>